<evidence type="ECO:0000256" key="2">
    <source>
        <dbReference type="ARBA" id="ARBA00022670"/>
    </source>
</evidence>
<dbReference type="Gene3D" id="3.90.1720.10">
    <property type="entry name" value="endopeptidase domain like (from Nostoc punctiforme)"/>
    <property type="match status" value="1"/>
</dbReference>
<evidence type="ECO:0000313" key="9">
    <source>
        <dbReference type="Proteomes" id="UP000192591"/>
    </source>
</evidence>
<organism evidence="8 9">
    <name type="scientific">Saccharomonospora piscinae</name>
    <dbReference type="NCBI Taxonomy" id="687388"/>
    <lineage>
        <taxon>Bacteria</taxon>
        <taxon>Bacillati</taxon>
        <taxon>Actinomycetota</taxon>
        <taxon>Actinomycetes</taxon>
        <taxon>Pseudonocardiales</taxon>
        <taxon>Pseudonocardiaceae</taxon>
        <taxon>Saccharomonospora</taxon>
    </lineage>
</organism>
<gene>
    <name evidence="8" type="ORF">B1813_18310</name>
</gene>
<evidence type="ECO:0000259" key="7">
    <source>
        <dbReference type="PROSITE" id="PS51935"/>
    </source>
</evidence>
<protein>
    <recommendedName>
        <fullName evidence="7">NlpC/P60 domain-containing protein</fullName>
    </recommendedName>
</protein>
<dbReference type="EMBL" id="MWIH01000008">
    <property type="protein sequence ID" value="OQO89812.1"/>
    <property type="molecule type" value="Genomic_DNA"/>
</dbReference>
<name>A0A1V8ZY56_SACPI</name>
<feature type="coiled-coil region" evidence="5">
    <location>
        <begin position="76"/>
        <end position="103"/>
    </location>
</feature>
<keyword evidence="9" id="KW-1185">Reference proteome</keyword>
<evidence type="ECO:0000256" key="4">
    <source>
        <dbReference type="ARBA" id="ARBA00022807"/>
    </source>
</evidence>
<sequence length="376" mass="37904">MTEAPDTAELTRAALDVPDQFARRMRTDDAAMDSARGGQSALRTSLDEVRGAAGSQRALLAERSSGNATDNAVGTARSLDDEVQALLDESMEIEDAVAEAAEALKVGQVDNDRVREEIIQEIGRTMKAVAAARQTPPVPEGGQAAVRELMVGLQRKIADLTGESADISDRTLSTLTGIAGSLGRDSGSTSASAAGTEVASSFNAQGAGGGGGAGSGGGGGAVSAGGGGAVTKPRLPVAIPPQPGTGVKVNLPDGSTVEAPNETAAKAVRAAISQLGVPYVWGGTSRGVGLDCSGLTMTSYGEAGLDIPRLAQEQTVGAEVPSQDQLLPGDLVVWSGHVAMVVGDGQMIEAGDPVQIGPIRTTNAGQSFVGFYRPTG</sequence>
<dbReference type="PANTHER" id="PTHR47359">
    <property type="entry name" value="PEPTIDOGLYCAN DL-ENDOPEPTIDASE CWLO"/>
    <property type="match status" value="1"/>
</dbReference>
<feature type="region of interest" description="Disordered" evidence="6">
    <location>
        <begin position="28"/>
        <end position="48"/>
    </location>
</feature>
<comment type="caution">
    <text evidence="8">The sequence shown here is derived from an EMBL/GenBank/DDBJ whole genome shotgun (WGS) entry which is preliminary data.</text>
</comment>
<keyword evidence="2" id="KW-0645">Protease</keyword>
<dbReference type="PROSITE" id="PS51935">
    <property type="entry name" value="NLPC_P60"/>
    <property type="match status" value="1"/>
</dbReference>
<evidence type="ECO:0000256" key="6">
    <source>
        <dbReference type="SAM" id="MobiDB-lite"/>
    </source>
</evidence>
<evidence type="ECO:0000256" key="5">
    <source>
        <dbReference type="SAM" id="Coils"/>
    </source>
</evidence>
<dbReference type="GO" id="GO:0008234">
    <property type="term" value="F:cysteine-type peptidase activity"/>
    <property type="evidence" value="ECO:0007669"/>
    <property type="project" value="UniProtKB-KW"/>
</dbReference>
<keyword evidence="3" id="KW-0378">Hydrolase</keyword>
<evidence type="ECO:0000313" key="8">
    <source>
        <dbReference type="EMBL" id="OQO89812.1"/>
    </source>
</evidence>
<dbReference type="RefSeq" id="WP_081193934.1">
    <property type="nucleotide sequence ID" value="NZ_MWIH01000008.1"/>
</dbReference>
<dbReference type="InterPro" id="IPR038765">
    <property type="entry name" value="Papain-like_cys_pep_sf"/>
</dbReference>
<dbReference type="InterPro" id="IPR051794">
    <property type="entry name" value="PG_Endopeptidase_C40"/>
</dbReference>
<dbReference type="GO" id="GO:0006508">
    <property type="term" value="P:proteolysis"/>
    <property type="evidence" value="ECO:0007669"/>
    <property type="project" value="UniProtKB-KW"/>
</dbReference>
<accession>A0A1V8ZY56</accession>
<dbReference type="Proteomes" id="UP000192591">
    <property type="component" value="Unassembled WGS sequence"/>
</dbReference>
<evidence type="ECO:0000256" key="3">
    <source>
        <dbReference type="ARBA" id="ARBA00022801"/>
    </source>
</evidence>
<dbReference type="Pfam" id="PF00877">
    <property type="entry name" value="NLPC_P60"/>
    <property type="match status" value="1"/>
</dbReference>
<reference evidence="8 9" key="1">
    <citation type="submission" date="2017-02" db="EMBL/GenBank/DDBJ databases">
        <title>Draft genome of Saccharomonospora sp. 154.</title>
        <authorList>
            <person name="Alonso-Carmona G.S."/>
            <person name="De La Haba R."/>
            <person name="Vera-Gargallo B."/>
            <person name="Sandoval-Trujillo A.H."/>
            <person name="Ramirez-Duran N."/>
            <person name="Ventosa A."/>
        </authorList>
    </citation>
    <scope>NUCLEOTIDE SEQUENCE [LARGE SCALE GENOMIC DNA]</scope>
    <source>
        <strain evidence="8 9">LRS4.154</strain>
    </source>
</reference>
<keyword evidence="5" id="KW-0175">Coiled coil</keyword>
<feature type="region of interest" description="Disordered" evidence="6">
    <location>
        <begin position="207"/>
        <end position="227"/>
    </location>
</feature>
<dbReference type="AlphaFoldDB" id="A0A1V8ZY56"/>
<evidence type="ECO:0000256" key="1">
    <source>
        <dbReference type="ARBA" id="ARBA00007074"/>
    </source>
</evidence>
<dbReference type="SUPFAM" id="SSF54001">
    <property type="entry name" value="Cysteine proteinases"/>
    <property type="match status" value="1"/>
</dbReference>
<proteinExistence type="inferred from homology"/>
<dbReference type="InterPro" id="IPR000064">
    <property type="entry name" value="NLP_P60_dom"/>
</dbReference>
<dbReference type="STRING" id="1962155.B1813_18310"/>
<feature type="domain" description="NlpC/P60" evidence="7">
    <location>
        <begin position="261"/>
        <end position="376"/>
    </location>
</feature>
<keyword evidence="4" id="KW-0788">Thiol protease</keyword>
<dbReference type="PANTHER" id="PTHR47359:SF3">
    <property type="entry name" value="NLP_P60 DOMAIN-CONTAINING PROTEIN-RELATED"/>
    <property type="match status" value="1"/>
</dbReference>
<comment type="similarity">
    <text evidence="1">Belongs to the peptidase C40 family.</text>
</comment>